<evidence type="ECO:0000313" key="4">
    <source>
        <dbReference type="RefSeq" id="XP_047739516.1"/>
    </source>
</evidence>
<evidence type="ECO:0000313" key="3">
    <source>
        <dbReference type="Proteomes" id="UP000694843"/>
    </source>
</evidence>
<dbReference type="InterPro" id="IPR000580">
    <property type="entry name" value="TSC22/Bun"/>
</dbReference>
<dbReference type="Gene3D" id="1.20.5.490">
    <property type="entry name" value="Single helix bin"/>
    <property type="match status" value="1"/>
</dbReference>
<keyword evidence="3" id="KW-1185">Reference proteome</keyword>
<protein>
    <submittedName>
        <fullName evidence="4">TSC22 domain family protein 1 isoform X4</fullName>
    </submittedName>
</protein>
<name>A0A979FSW4_HYAAZ</name>
<feature type="compositionally biased region" description="Polar residues" evidence="2">
    <location>
        <begin position="66"/>
        <end position="81"/>
    </location>
</feature>
<dbReference type="PANTHER" id="PTHR46745">
    <property type="entry name" value="TSC22 DOMAIN FAMILY PROTEIN 1"/>
    <property type="match status" value="1"/>
</dbReference>
<feature type="region of interest" description="Disordered" evidence="2">
    <location>
        <begin position="13"/>
        <end position="108"/>
    </location>
</feature>
<proteinExistence type="predicted"/>
<organism evidence="3 4">
    <name type="scientific">Hyalella azteca</name>
    <name type="common">Amphipod</name>
    <dbReference type="NCBI Taxonomy" id="294128"/>
    <lineage>
        <taxon>Eukaryota</taxon>
        <taxon>Metazoa</taxon>
        <taxon>Ecdysozoa</taxon>
        <taxon>Arthropoda</taxon>
        <taxon>Crustacea</taxon>
        <taxon>Multicrustacea</taxon>
        <taxon>Malacostraca</taxon>
        <taxon>Eumalacostraca</taxon>
        <taxon>Peracarida</taxon>
        <taxon>Amphipoda</taxon>
        <taxon>Senticaudata</taxon>
        <taxon>Talitrida</taxon>
        <taxon>Talitroidea</taxon>
        <taxon>Hyalellidae</taxon>
        <taxon>Hyalella</taxon>
    </lineage>
</organism>
<dbReference type="PANTHER" id="PTHR46745:SF1">
    <property type="entry name" value="TSC22 DOMAIN FAMILY PROTEIN 1"/>
    <property type="match status" value="1"/>
</dbReference>
<sequence>MDDFILMDVEQLSRAGSARSSPRPILKLSTNRSLSQSEQHLANISNTSHTSPSRPVSQHGVKWSPCSHQPTPSSYTYSQLTPPQSPFSHHPSPQPQNTPPTVFYCQAPPLTPRHSQNPMCSYASSMPSRSSSNAIIINPACASPMPHHGYSNSISASATPGYATPGRITPGRITPGRCTPVFAYAAKKRYIDIMLASTASTVAIDNKIEQAMDLVKSHLMFAVREEVDVLKERIVELMERINHLEYENNILKKYASPEALQQLQHQSPNP</sequence>
<dbReference type="GO" id="GO:0043066">
    <property type="term" value="P:negative regulation of apoptotic process"/>
    <property type="evidence" value="ECO:0007669"/>
    <property type="project" value="TreeGrafter"/>
</dbReference>
<dbReference type="GO" id="GO:0005829">
    <property type="term" value="C:cytosol"/>
    <property type="evidence" value="ECO:0007669"/>
    <property type="project" value="TreeGrafter"/>
</dbReference>
<dbReference type="GO" id="GO:0008284">
    <property type="term" value="P:positive regulation of cell population proliferation"/>
    <property type="evidence" value="ECO:0007669"/>
    <property type="project" value="TreeGrafter"/>
</dbReference>
<feature type="compositionally biased region" description="Polar residues" evidence="2">
    <location>
        <begin position="28"/>
        <end position="56"/>
    </location>
</feature>
<feature type="compositionally biased region" description="Low complexity" evidence="2">
    <location>
        <begin position="13"/>
        <end position="24"/>
    </location>
</feature>
<evidence type="ECO:0000256" key="2">
    <source>
        <dbReference type="SAM" id="MobiDB-lite"/>
    </source>
</evidence>
<reference evidence="4" key="1">
    <citation type="submission" date="2025-08" db="UniProtKB">
        <authorList>
            <consortium name="RefSeq"/>
        </authorList>
    </citation>
    <scope>IDENTIFICATION</scope>
    <source>
        <tissue evidence="4">Whole organism</tissue>
    </source>
</reference>
<dbReference type="RefSeq" id="XP_047739516.1">
    <property type="nucleotide sequence ID" value="XM_047883560.1"/>
</dbReference>
<feature type="coiled-coil region" evidence="1">
    <location>
        <begin position="220"/>
        <end position="247"/>
    </location>
</feature>
<evidence type="ECO:0000256" key="1">
    <source>
        <dbReference type="SAM" id="Coils"/>
    </source>
</evidence>
<dbReference type="Pfam" id="PF01166">
    <property type="entry name" value="TSC22"/>
    <property type="match status" value="1"/>
</dbReference>
<dbReference type="GeneID" id="108665011"/>
<dbReference type="CDD" id="cd21936">
    <property type="entry name" value="ZIP_TSC22D"/>
    <property type="match status" value="1"/>
</dbReference>
<dbReference type="GO" id="GO:0005634">
    <property type="term" value="C:nucleus"/>
    <property type="evidence" value="ECO:0007669"/>
    <property type="project" value="TreeGrafter"/>
</dbReference>
<dbReference type="AlphaFoldDB" id="A0A979FSW4"/>
<gene>
    <name evidence="4" type="primary">LOC108665011</name>
</gene>
<keyword evidence="1" id="KW-0175">Coiled coil</keyword>
<dbReference type="Proteomes" id="UP000694843">
    <property type="component" value="Unplaced"/>
</dbReference>
<dbReference type="SUPFAM" id="SSF58026">
    <property type="entry name" value="Delta-sleep-inducing peptide immunoreactive peptide"/>
    <property type="match status" value="1"/>
</dbReference>
<dbReference type="GO" id="GO:0006357">
    <property type="term" value="P:regulation of transcription by RNA polymerase II"/>
    <property type="evidence" value="ECO:0007669"/>
    <property type="project" value="InterPro"/>
</dbReference>
<accession>A0A979FSW4</accession>